<evidence type="ECO:0000313" key="9">
    <source>
        <dbReference type="RefSeq" id="XP_004710512.1"/>
    </source>
</evidence>
<keyword evidence="4" id="KW-1015">Disulfide bond</keyword>
<feature type="domain" description="Peptidase S1" evidence="7">
    <location>
        <begin position="25"/>
        <end position="255"/>
    </location>
</feature>
<gene>
    <name evidence="9" type="primary">LOC101656202</name>
</gene>
<evidence type="ECO:0000256" key="4">
    <source>
        <dbReference type="ARBA" id="ARBA00023157"/>
    </source>
</evidence>
<evidence type="ECO:0000256" key="2">
    <source>
        <dbReference type="ARBA" id="ARBA00022801"/>
    </source>
</evidence>
<dbReference type="PRINTS" id="PR00722">
    <property type="entry name" value="CHYMOTRYPSIN"/>
</dbReference>
<dbReference type="InterPro" id="IPR001254">
    <property type="entry name" value="Trypsin_dom"/>
</dbReference>
<feature type="chain" id="PRO_5045078801" evidence="6">
    <location>
        <begin position="18"/>
        <end position="258"/>
    </location>
</feature>
<evidence type="ECO:0000256" key="3">
    <source>
        <dbReference type="ARBA" id="ARBA00022825"/>
    </source>
</evidence>
<evidence type="ECO:0000256" key="6">
    <source>
        <dbReference type="SAM" id="SignalP"/>
    </source>
</evidence>
<keyword evidence="8" id="KW-1185">Reference proteome</keyword>
<evidence type="ECO:0000256" key="1">
    <source>
        <dbReference type="ARBA" id="ARBA00022670"/>
    </source>
</evidence>
<sequence length="258" mass="27891">MWFLVLCIALTLGGTGAAPPIQPRIIGGWECKPHSQPWQVAVYNYNKPECGGVLIDPKWVLTAAHCTSKNYQLWLGRHSLEDPGEPGQYAQVGGVFPHPGFNKSNPDPFVQNDYSNDLMLLRLKVPAQITATVQVLALPTQEPQVGSTCLASGWGSIKPEGKVYPQELHCVDVNIYPNDVCAKAHPHKITDTMLCAGHIEGGKDTCVGDSGGPLICDGSFQGILSWGHNPCATVGKPAIFTSVFSFRDWIQDTMAANP</sequence>
<accession>A0ABM0IY72</accession>
<dbReference type="InterPro" id="IPR009003">
    <property type="entry name" value="Peptidase_S1_PA"/>
</dbReference>
<dbReference type="Gene3D" id="2.40.10.10">
    <property type="entry name" value="Trypsin-like serine proteases"/>
    <property type="match status" value="2"/>
</dbReference>
<evidence type="ECO:0000259" key="7">
    <source>
        <dbReference type="PROSITE" id="PS50240"/>
    </source>
</evidence>
<dbReference type="RefSeq" id="XP_004710512.1">
    <property type="nucleotide sequence ID" value="XM_004710455.2"/>
</dbReference>
<dbReference type="GeneID" id="101656202"/>
<dbReference type="InterPro" id="IPR001314">
    <property type="entry name" value="Peptidase_S1A"/>
</dbReference>
<dbReference type="PANTHER" id="PTHR24271:SF47">
    <property type="entry name" value="KALLIKREIN-1"/>
    <property type="match status" value="1"/>
</dbReference>
<proteinExistence type="predicted"/>
<dbReference type="CDD" id="cd00190">
    <property type="entry name" value="Tryp_SPc"/>
    <property type="match status" value="1"/>
</dbReference>
<name>A0ABM0IY72_ECHTE</name>
<keyword evidence="6" id="KW-0732">Signal</keyword>
<keyword evidence="2 5" id="KW-0378">Hydrolase</keyword>
<dbReference type="Pfam" id="PF00089">
    <property type="entry name" value="Trypsin"/>
    <property type="match status" value="1"/>
</dbReference>
<dbReference type="Proteomes" id="UP000694863">
    <property type="component" value="Unplaced"/>
</dbReference>
<reference evidence="9" key="1">
    <citation type="submission" date="2025-08" db="UniProtKB">
        <authorList>
            <consortium name="RefSeq"/>
        </authorList>
    </citation>
    <scope>IDENTIFICATION</scope>
</reference>
<protein>
    <submittedName>
        <fullName evidence="9">Kallikrein-1-like</fullName>
    </submittedName>
</protein>
<dbReference type="PROSITE" id="PS00134">
    <property type="entry name" value="TRYPSIN_HIS"/>
    <property type="match status" value="1"/>
</dbReference>
<dbReference type="InterPro" id="IPR033116">
    <property type="entry name" value="TRYPSIN_SER"/>
</dbReference>
<evidence type="ECO:0000313" key="8">
    <source>
        <dbReference type="Proteomes" id="UP000694863"/>
    </source>
</evidence>
<dbReference type="PROSITE" id="PS00135">
    <property type="entry name" value="TRYPSIN_SER"/>
    <property type="match status" value="1"/>
</dbReference>
<dbReference type="PROSITE" id="PS50240">
    <property type="entry name" value="TRYPSIN_DOM"/>
    <property type="match status" value="1"/>
</dbReference>
<dbReference type="InterPro" id="IPR018114">
    <property type="entry name" value="TRYPSIN_HIS"/>
</dbReference>
<feature type="signal peptide" evidence="6">
    <location>
        <begin position="1"/>
        <end position="17"/>
    </location>
</feature>
<keyword evidence="1 5" id="KW-0645">Protease</keyword>
<organism evidence="8 9">
    <name type="scientific">Echinops telfairi</name>
    <name type="common">Lesser hedgehog tenrec</name>
    <dbReference type="NCBI Taxonomy" id="9371"/>
    <lineage>
        <taxon>Eukaryota</taxon>
        <taxon>Metazoa</taxon>
        <taxon>Chordata</taxon>
        <taxon>Craniata</taxon>
        <taxon>Vertebrata</taxon>
        <taxon>Euteleostomi</taxon>
        <taxon>Mammalia</taxon>
        <taxon>Eutheria</taxon>
        <taxon>Afrotheria</taxon>
        <taxon>Tenrecidae</taxon>
        <taxon>Tenrecinae</taxon>
        <taxon>Echinops</taxon>
    </lineage>
</organism>
<dbReference type="SUPFAM" id="SSF50494">
    <property type="entry name" value="Trypsin-like serine proteases"/>
    <property type="match status" value="1"/>
</dbReference>
<dbReference type="SMART" id="SM00020">
    <property type="entry name" value="Tryp_SPc"/>
    <property type="match status" value="1"/>
</dbReference>
<dbReference type="PANTHER" id="PTHR24271">
    <property type="entry name" value="KALLIKREIN-RELATED"/>
    <property type="match status" value="1"/>
</dbReference>
<keyword evidence="3 5" id="KW-0720">Serine protease</keyword>
<evidence type="ECO:0000256" key="5">
    <source>
        <dbReference type="RuleBase" id="RU363034"/>
    </source>
</evidence>
<dbReference type="InterPro" id="IPR043504">
    <property type="entry name" value="Peptidase_S1_PA_chymotrypsin"/>
</dbReference>